<feature type="non-terminal residue" evidence="2">
    <location>
        <position position="135"/>
    </location>
</feature>
<proteinExistence type="predicted"/>
<gene>
    <name evidence="2" type="ORF">E7Y31_12465</name>
</gene>
<protein>
    <submittedName>
        <fullName evidence="2">Uncharacterized protein</fullName>
    </submittedName>
</protein>
<organism evidence="2 3">
    <name type="scientific">Candidatus Frankia alpina</name>
    <dbReference type="NCBI Taxonomy" id="2699483"/>
    <lineage>
        <taxon>Bacteria</taxon>
        <taxon>Bacillati</taxon>
        <taxon>Actinomycetota</taxon>
        <taxon>Actinomycetes</taxon>
        <taxon>Frankiales</taxon>
        <taxon>Frankiaceae</taxon>
        <taxon>Frankia</taxon>
    </lineage>
</organism>
<feature type="transmembrane region" description="Helical" evidence="1">
    <location>
        <begin position="75"/>
        <end position="96"/>
    </location>
</feature>
<keyword evidence="1" id="KW-0812">Transmembrane</keyword>
<name>A0A4S5EPI7_9ACTN</name>
<keyword evidence="3" id="KW-1185">Reference proteome</keyword>
<comment type="caution">
    <text evidence="2">The sequence shown here is derived from an EMBL/GenBank/DDBJ whole genome shotgun (WGS) entry which is preliminary data.</text>
</comment>
<evidence type="ECO:0000313" key="2">
    <source>
        <dbReference type="EMBL" id="THJ74268.1"/>
    </source>
</evidence>
<feature type="transmembrane region" description="Helical" evidence="1">
    <location>
        <begin position="108"/>
        <end position="126"/>
    </location>
</feature>
<reference evidence="2 3" key="1">
    <citation type="submission" date="2019-04" db="EMBL/GenBank/DDBJ databases">
        <title>Draft genome sequences for three unisolated Alnus-infective Frankia Sp+ strains, AgTrS, AiOr and AvVan, the first sequenced Frankia strains able to sporulate in-planta.</title>
        <authorList>
            <person name="Bethencourt L."/>
            <person name="Vautrin F."/>
            <person name="Taib N."/>
            <person name="Dubost A."/>
            <person name="Castro-Garcia L."/>
            <person name="Imbaud O."/>
            <person name="Abrouk D."/>
            <person name="Fournier P."/>
            <person name="Briolay J."/>
            <person name="Nguyen A."/>
            <person name="Normand P."/>
            <person name="Fernandez M.P."/>
            <person name="Brochier-Armanet C."/>
            <person name="Herrera-Belaroussi A."/>
        </authorList>
    </citation>
    <scope>NUCLEOTIDE SEQUENCE [LARGE SCALE GENOMIC DNA]</scope>
    <source>
        <strain evidence="2 3">AvVan</strain>
    </source>
</reference>
<keyword evidence="1" id="KW-1133">Transmembrane helix</keyword>
<dbReference type="Proteomes" id="UP000305282">
    <property type="component" value="Unassembled WGS sequence"/>
</dbReference>
<dbReference type="EMBL" id="SSXH01000279">
    <property type="protein sequence ID" value="THJ74268.1"/>
    <property type="molecule type" value="Genomic_DNA"/>
</dbReference>
<feature type="transmembrane region" description="Helical" evidence="1">
    <location>
        <begin position="46"/>
        <end position="69"/>
    </location>
</feature>
<evidence type="ECO:0000256" key="1">
    <source>
        <dbReference type="SAM" id="Phobius"/>
    </source>
</evidence>
<dbReference type="AlphaFoldDB" id="A0A4S5EPI7"/>
<sequence length="135" mass="14662">MKFRIETEEYPDSRTVDGVTVEVTRTRRVAVPVLPRDVDVIAVHGVVGLVLVLTLVSITWSTVSIAHLLNGTWTAYLAGAVFDLAWLATLGMSFIVRFRPGRRVMVDRIGWVLLAVTVTAIALEGLRAGGVAMAC</sequence>
<keyword evidence="1" id="KW-0472">Membrane</keyword>
<evidence type="ECO:0000313" key="3">
    <source>
        <dbReference type="Proteomes" id="UP000305282"/>
    </source>
</evidence>
<accession>A0A4S5EPI7</accession>